<keyword evidence="3" id="KW-1185">Reference proteome</keyword>
<protein>
    <recommendedName>
        <fullName evidence="4">Secreted protein</fullName>
    </recommendedName>
</protein>
<evidence type="ECO:0008006" key="4">
    <source>
        <dbReference type="Google" id="ProtNLM"/>
    </source>
</evidence>
<evidence type="ECO:0000256" key="1">
    <source>
        <dbReference type="SAM" id="MobiDB-lite"/>
    </source>
</evidence>
<sequence>MGIKRRIKKIKRALATAVVLLALGVAAGYWMSGYAKRGLPVTAVESGNLQDRPAHSGMMDMEQEGGEGESAAGAMDEHDGAMNMDMPANADGADGAQWVWPAGVPEAGETGKLRVTITGKDGKPDAGLQINHEKKLHLIVVSEGLSTFMHMHPVETAEQGVFDASVTFPAAGRYELIADFKTPDGSQQWQSTWVQTGGASGKRQAEPALAADQQLTRAADGMAVSLAFDKAPKAGESAALTFSFADQATGSPVRDLQPYLGAAGHVVILDAEAKHYLHVHAMDDPGGPTAMFHTTFPSSGLYKIWGQFQRKGRIVTVPFVVKVG</sequence>
<dbReference type="EMBL" id="CP048286">
    <property type="protein sequence ID" value="QHW31558.1"/>
    <property type="molecule type" value="Genomic_DNA"/>
</dbReference>
<feature type="region of interest" description="Disordered" evidence="1">
    <location>
        <begin position="50"/>
        <end position="72"/>
    </location>
</feature>
<dbReference type="Proteomes" id="UP000479114">
    <property type="component" value="Chromosome"/>
</dbReference>
<proteinExistence type="predicted"/>
<name>A0A6C0NZA8_9BACL</name>
<gene>
    <name evidence="2" type="ORF">GZH47_12370</name>
</gene>
<evidence type="ECO:0000313" key="3">
    <source>
        <dbReference type="Proteomes" id="UP000479114"/>
    </source>
</evidence>
<reference evidence="2 3" key="1">
    <citation type="submission" date="2020-02" db="EMBL/GenBank/DDBJ databases">
        <title>Paenibacillus sp. nov., isolated from rhizosphere soil of tomato.</title>
        <authorList>
            <person name="Weon H.-Y."/>
            <person name="Lee S.A."/>
        </authorList>
    </citation>
    <scope>NUCLEOTIDE SEQUENCE [LARGE SCALE GENOMIC DNA]</scope>
    <source>
        <strain evidence="2 3">14171R-81</strain>
    </source>
</reference>
<dbReference type="AlphaFoldDB" id="A0A6C0NZA8"/>
<dbReference type="KEGG" id="prz:GZH47_12370"/>
<organism evidence="2 3">
    <name type="scientific">Paenibacillus rhizovicinus</name>
    <dbReference type="NCBI Taxonomy" id="2704463"/>
    <lineage>
        <taxon>Bacteria</taxon>
        <taxon>Bacillati</taxon>
        <taxon>Bacillota</taxon>
        <taxon>Bacilli</taxon>
        <taxon>Bacillales</taxon>
        <taxon>Paenibacillaceae</taxon>
        <taxon>Paenibacillus</taxon>
    </lineage>
</organism>
<evidence type="ECO:0000313" key="2">
    <source>
        <dbReference type="EMBL" id="QHW31558.1"/>
    </source>
</evidence>
<accession>A0A6C0NZA8</accession>
<dbReference type="RefSeq" id="WP_162640365.1">
    <property type="nucleotide sequence ID" value="NZ_CP048286.1"/>
</dbReference>